<evidence type="ECO:0000256" key="1">
    <source>
        <dbReference type="ARBA" id="ARBA00004323"/>
    </source>
</evidence>
<evidence type="ECO:0000256" key="9">
    <source>
        <dbReference type="ARBA" id="ARBA00022989"/>
    </source>
</evidence>
<keyword evidence="10" id="KW-0333">Golgi apparatus</keyword>
<keyword evidence="9" id="KW-1133">Transmembrane helix</keyword>
<sequence length="269" mass="31124">MMIQVVYCLLVHKNPSQVERLISRLSDGAAHFVVHVDKKADLNDFSFLNKNENVHVIADAVVSNWGQFGLIEATLRLITYVHRSVRNYDRVVLLSGQDYPIKANSYIREFFQKHPDRIFMEYFEIPCIQWNNGGIDRFPYFQSVRNVLKICGGSQWWSMPAFAVDFLIGTNDDLSILDDYFKKVVIPEESYFQTVLFNSNHDKILSNLRSESLHYIKWSGNSAHPDLLTSAHFENMRQSAALFARKFDTGFDSGILDLIDNKLLLNNKY</sequence>
<keyword evidence="16" id="KW-1185">Reference proteome</keyword>
<keyword evidence="12" id="KW-1015">Disulfide bond</keyword>
<keyword evidence="4" id="KW-0808">Transferase</keyword>
<dbReference type="PANTHER" id="PTHR46025">
    <property type="entry name" value="XYLOSYLTRANSFERASE OXT"/>
    <property type="match status" value="1"/>
</dbReference>
<keyword evidence="6" id="KW-0479">Metal-binding</keyword>
<evidence type="ECO:0000256" key="11">
    <source>
        <dbReference type="ARBA" id="ARBA00023136"/>
    </source>
</evidence>
<evidence type="ECO:0000256" key="10">
    <source>
        <dbReference type="ARBA" id="ARBA00023034"/>
    </source>
</evidence>
<evidence type="ECO:0000256" key="13">
    <source>
        <dbReference type="ARBA" id="ARBA00023180"/>
    </source>
</evidence>
<protein>
    <recommendedName>
        <fullName evidence="14">Peptide O-xylosyltransferase</fullName>
    </recommendedName>
</protein>
<dbReference type="RefSeq" id="WP_377021232.1">
    <property type="nucleotide sequence ID" value="NZ_JBHLTS010000007.1"/>
</dbReference>
<evidence type="ECO:0000256" key="2">
    <source>
        <dbReference type="ARBA" id="ARBA00004648"/>
    </source>
</evidence>
<dbReference type="PANTHER" id="PTHR46025:SF3">
    <property type="entry name" value="XYLOSYLTRANSFERASE OXT"/>
    <property type="match status" value="1"/>
</dbReference>
<dbReference type="InterPro" id="IPR043538">
    <property type="entry name" value="XYLT"/>
</dbReference>
<keyword evidence="7" id="KW-0256">Endoplasmic reticulum</keyword>
<reference evidence="15 16" key="1">
    <citation type="submission" date="2024-09" db="EMBL/GenBank/DDBJ databases">
        <authorList>
            <person name="Sun Q."/>
            <person name="Mori K."/>
        </authorList>
    </citation>
    <scope>NUCLEOTIDE SEQUENCE [LARGE SCALE GENOMIC DNA]</scope>
    <source>
        <strain evidence="15 16">NCAIM B.02415</strain>
    </source>
</reference>
<comment type="caution">
    <text evidence="15">The sequence shown here is derived from an EMBL/GenBank/DDBJ whole genome shotgun (WGS) entry which is preliminary data.</text>
</comment>
<evidence type="ECO:0000256" key="8">
    <source>
        <dbReference type="ARBA" id="ARBA00022968"/>
    </source>
</evidence>
<gene>
    <name evidence="15" type="ORF">ACFFGT_04105</name>
</gene>
<dbReference type="InterPro" id="IPR003406">
    <property type="entry name" value="Glyco_trans_14"/>
</dbReference>
<dbReference type="EMBL" id="JBHLTS010000007">
    <property type="protein sequence ID" value="MFC0513364.1"/>
    <property type="molecule type" value="Genomic_DNA"/>
</dbReference>
<evidence type="ECO:0000313" key="15">
    <source>
        <dbReference type="EMBL" id="MFC0513364.1"/>
    </source>
</evidence>
<evidence type="ECO:0000256" key="6">
    <source>
        <dbReference type="ARBA" id="ARBA00022723"/>
    </source>
</evidence>
<evidence type="ECO:0000256" key="12">
    <source>
        <dbReference type="ARBA" id="ARBA00023157"/>
    </source>
</evidence>
<comment type="subcellular location">
    <subcellularLocation>
        <location evidence="2">Endoplasmic reticulum membrane</location>
        <topology evidence="2">Single-pass type II membrane protein</topology>
    </subcellularLocation>
    <subcellularLocation>
        <location evidence="1">Golgi apparatus membrane</location>
        <topology evidence="1">Single-pass type II membrane protein</topology>
    </subcellularLocation>
</comment>
<evidence type="ECO:0000256" key="14">
    <source>
        <dbReference type="ARBA" id="ARBA00042865"/>
    </source>
</evidence>
<keyword evidence="11" id="KW-0472">Membrane</keyword>
<proteinExistence type="predicted"/>
<keyword evidence="8" id="KW-0735">Signal-anchor</keyword>
<evidence type="ECO:0000256" key="7">
    <source>
        <dbReference type="ARBA" id="ARBA00022824"/>
    </source>
</evidence>
<dbReference type="Proteomes" id="UP001589828">
    <property type="component" value="Unassembled WGS sequence"/>
</dbReference>
<evidence type="ECO:0000256" key="3">
    <source>
        <dbReference type="ARBA" id="ARBA00022676"/>
    </source>
</evidence>
<evidence type="ECO:0000313" key="16">
    <source>
        <dbReference type="Proteomes" id="UP001589828"/>
    </source>
</evidence>
<keyword evidence="5" id="KW-0812">Transmembrane</keyword>
<keyword evidence="13" id="KW-0325">Glycoprotein</keyword>
<accession>A0ABV6L0W1</accession>
<evidence type="ECO:0000256" key="4">
    <source>
        <dbReference type="ARBA" id="ARBA00022679"/>
    </source>
</evidence>
<name>A0ABV6L0W1_9SPHI</name>
<organism evidence="15 16">
    <name type="scientific">Mucilaginibacter angelicae</name>
    <dbReference type="NCBI Taxonomy" id="869718"/>
    <lineage>
        <taxon>Bacteria</taxon>
        <taxon>Pseudomonadati</taxon>
        <taxon>Bacteroidota</taxon>
        <taxon>Sphingobacteriia</taxon>
        <taxon>Sphingobacteriales</taxon>
        <taxon>Sphingobacteriaceae</taxon>
        <taxon>Mucilaginibacter</taxon>
    </lineage>
</organism>
<keyword evidence="3" id="KW-0328">Glycosyltransferase</keyword>
<evidence type="ECO:0000256" key="5">
    <source>
        <dbReference type="ARBA" id="ARBA00022692"/>
    </source>
</evidence>
<dbReference type="Pfam" id="PF02485">
    <property type="entry name" value="Branch"/>
    <property type="match status" value="1"/>
</dbReference>